<reference evidence="8" key="1">
    <citation type="journal article" date="2014" name="Insect Biochem. Mol. Biol.">
        <title>An insight into the sialome of the frog biting fly, Corethrella appendiculata.</title>
        <authorList>
            <person name="Ribeiro J.M.C."/>
            <person name="Chagas A.C."/>
            <person name="Pham V.M."/>
            <person name="Lounibos L.P."/>
            <person name="Calvo E."/>
        </authorList>
    </citation>
    <scope>NUCLEOTIDE SEQUENCE</scope>
    <source>
        <tissue evidence="8">Salivary glands</tissue>
    </source>
</reference>
<evidence type="ECO:0000313" key="8">
    <source>
        <dbReference type="EMBL" id="JAB55176.1"/>
    </source>
</evidence>
<evidence type="ECO:0000256" key="1">
    <source>
        <dbReference type="ARBA" id="ARBA00004123"/>
    </source>
</evidence>
<dbReference type="Gene3D" id="4.10.365.10">
    <property type="entry name" value="p27"/>
    <property type="match status" value="1"/>
</dbReference>
<dbReference type="EMBL" id="GANO01004695">
    <property type="protein sequence ID" value="JAB55176.1"/>
    <property type="molecule type" value="mRNA"/>
</dbReference>
<organism evidence="8">
    <name type="scientific">Corethrella appendiculata</name>
    <dbReference type="NCBI Taxonomy" id="1370023"/>
    <lineage>
        <taxon>Eukaryota</taxon>
        <taxon>Metazoa</taxon>
        <taxon>Ecdysozoa</taxon>
        <taxon>Arthropoda</taxon>
        <taxon>Hexapoda</taxon>
        <taxon>Insecta</taxon>
        <taxon>Pterygota</taxon>
        <taxon>Neoptera</taxon>
        <taxon>Endopterygota</taxon>
        <taxon>Diptera</taxon>
        <taxon>Nematocera</taxon>
        <taxon>Culicoidea</taxon>
        <taxon>Chaoboridae</taxon>
        <taxon>Corethrella</taxon>
    </lineage>
</organism>
<evidence type="ECO:0000256" key="4">
    <source>
        <dbReference type="ARBA" id="ARBA00023242"/>
    </source>
</evidence>
<dbReference type="InterPro" id="IPR044898">
    <property type="entry name" value="CDI_dom_sf"/>
</dbReference>
<dbReference type="GO" id="GO:0004861">
    <property type="term" value="F:cyclin-dependent protein serine/threonine kinase inhibitor activity"/>
    <property type="evidence" value="ECO:0007669"/>
    <property type="project" value="InterPro"/>
</dbReference>
<comment type="subcellular location">
    <subcellularLocation>
        <location evidence="1">Nucleus</location>
    </subcellularLocation>
</comment>
<dbReference type="GO" id="GO:0051726">
    <property type="term" value="P:regulation of cell cycle"/>
    <property type="evidence" value="ECO:0007669"/>
    <property type="project" value="InterPro"/>
</dbReference>
<keyword evidence="4" id="KW-0539">Nucleus</keyword>
<keyword evidence="5" id="KW-0131">Cell cycle</keyword>
<proteinExistence type="evidence at transcript level"/>
<keyword evidence="3" id="KW-0649">Protein kinase inhibitor</keyword>
<accession>U5EPM7</accession>
<sequence length="277" mass="30969">MSASVFVPTRLNEFDKLRSPLPIQRHQPSARSIAKVKRDLFGPVDREDSKRFLDREFAKQREKSCKKWGFDFELGVPVKGHDKYAWEFVSMTKTSSITETPSLMLTGMITLTTSAHERECLLDKRADRSNLSMSDDSSINNEQFSSPGSDSDIECIKTYPMMPITRNKAIVFDSITPITSSSSTSSCKINNCNNKNACDNLKSSPKTENAVTKILSSPSILGKRNRQPRITDYLKERKRLSPTSPKPSPAKKSKSTLVSSSPSMTTTTKIRRSSSLS</sequence>
<protein>
    <submittedName>
        <fullName evidence="8">Putative dacapo</fullName>
    </submittedName>
</protein>
<evidence type="ECO:0000256" key="6">
    <source>
        <dbReference type="SAM" id="MobiDB-lite"/>
    </source>
</evidence>
<evidence type="ECO:0000259" key="7">
    <source>
        <dbReference type="Pfam" id="PF02234"/>
    </source>
</evidence>
<feature type="domain" description="Cyclin-dependent kinase inhibitor" evidence="7">
    <location>
        <begin position="40"/>
        <end position="89"/>
    </location>
</feature>
<dbReference type="PANTHER" id="PTHR10265">
    <property type="entry name" value="CYCLIN-DEPENDENT KINASE INHIBITOR 1"/>
    <property type="match status" value="1"/>
</dbReference>
<comment type="similarity">
    <text evidence="2">Belongs to the CDI family.</text>
</comment>
<evidence type="ECO:0000256" key="3">
    <source>
        <dbReference type="ARBA" id="ARBA00023013"/>
    </source>
</evidence>
<evidence type="ECO:0000256" key="5">
    <source>
        <dbReference type="ARBA" id="ARBA00023306"/>
    </source>
</evidence>
<dbReference type="Pfam" id="PF02234">
    <property type="entry name" value="CDI"/>
    <property type="match status" value="1"/>
</dbReference>
<dbReference type="InterPro" id="IPR003175">
    <property type="entry name" value="CDI_dom"/>
</dbReference>
<feature type="region of interest" description="Disordered" evidence="6">
    <location>
        <begin position="217"/>
        <end position="277"/>
    </location>
</feature>
<evidence type="ECO:0000256" key="2">
    <source>
        <dbReference type="ARBA" id="ARBA00006726"/>
    </source>
</evidence>
<dbReference type="GO" id="GO:0005634">
    <property type="term" value="C:nucleus"/>
    <property type="evidence" value="ECO:0007669"/>
    <property type="project" value="UniProtKB-SubCell"/>
</dbReference>
<name>U5EPM7_9DIPT</name>
<dbReference type="PANTHER" id="PTHR10265:SF45">
    <property type="entry name" value="DACAPO"/>
    <property type="match status" value="1"/>
</dbReference>
<dbReference type="AlphaFoldDB" id="U5EPM7"/>
<feature type="compositionally biased region" description="Low complexity" evidence="6">
    <location>
        <begin position="255"/>
        <end position="268"/>
    </location>
</feature>